<gene>
    <name evidence="3" type="ORF">TCEB3V08_LOCUS7721</name>
</gene>
<dbReference type="GO" id="GO:0005814">
    <property type="term" value="C:centriole"/>
    <property type="evidence" value="ECO:0007669"/>
    <property type="project" value="TreeGrafter"/>
</dbReference>
<organism evidence="3">
    <name type="scientific">Timema cristinae</name>
    <name type="common">Walking stick</name>
    <dbReference type="NCBI Taxonomy" id="61476"/>
    <lineage>
        <taxon>Eukaryota</taxon>
        <taxon>Metazoa</taxon>
        <taxon>Ecdysozoa</taxon>
        <taxon>Arthropoda</taxon>
        <taxon>Hexapoda</taxon>
        <taxon>Insecta</taxon>
        <taxon>Pterygota</taxon>
        <taxon>Neoptera</taxon>
        <taxon>Polyneoptera</taxon>
        <taxon>Phasmatodea</taxon>
        <taxon>Timematodea</taxon>
        <taxon>Timematoidea</taxon>
        <taxon>Timematidae</taxon>
        <taxon>Timema</taxon>
    </lineage>
</organism>
<dbReference type="EMBL" id="OC319290">
    <property type="protein sequence ID" value="CAD7404892.1"/>
    <property type="molecule type" value="Genomic_DNA"/>
</dbReference>
<dbReference type="AlphaFoldDB" id="A0A7R9D0I9"/>
<dbReference type="GO" id="GO:0036126">
    <property type="term" value="C:sperm flagellum"/>
    <property type="evidence" value="ECO:0007669"/>
    <property type="project" value="TreeGrafter"/>
</dbReference>
<dbReference type="InterPro" id="IPR033336">
    <property type="entry name" value="SAXO1/2"/>
</dbReference>
<protein>
    <recommendedName>
        <fullName evidence="4">Stabilizer of axonemal microtubules 1</fullName>
    </recommendedName>
</protein>
<evidence type="ECO:0000256" key="1">
    <source>
        <dbReference type="ARBA" id="ARBA00008738"/>
    </source>
</evidence>
<evidence type="ECO:0008006" key="4">
    <source>
        <dbReference type="Google" id="ProtNLM"/>
    </source>
</evidence>
<dbReference type="PANTHER" id="PTHR31516">
    <property type="entry name" value="STABILIZER OF AXONEMAL MICROTUBULES 2"/>
    <property type="match status" value="1"/>
</dbReference>
<feature type="region of interest" description="Disordered" evidence="2">
    <location>
        <begin position="201"/>
        <end position="223"/>
    </location>
</feature>
<dbReference type="GO" id="GO:0005879">
    <property type="term" value="C:axonemal microtubule"/>
    <property type="evidence" value="ECO:0007669"/>
    <property type="project" value="TreeGrafter"/>
</dbReference>
<dbReference type="Pfam" id="PF05217">
    <property type="entry name" value="SAXO1-2"/>
    <property type="match status" value="1"/>
</dbReference>
<evidence type="ECO:0000256" key="2">
    <source>
        <dbReference type="SAM" id="MobiDB-lite"/>
    </source>
</evidence>
<feature type="region of interest" description="Disordered" evidence="2">
    <location>
        <begin position="1"/>
        <end position="20"/>
    </location>
</feature>
<dbReference type="PANTHER" id="PTHR31516:SF17">
    <property type="entry name" value="STABILIZER OF AXONEMAL MICROTUBULES 2"/>
    <property type="match status" value="1"/>
</dbReference>
<proteinExistence type="inferred from homology"/>
<accession>A0A7R9D0I9</accession>
<dbReference type="GO" id="GO:0008017">
    <property type="term" value="F:microtubule binding"/>
    <property type="evidence" value="ECO:0007669"/>
    <property type="project" value="InterPro"/>
</dbReference>
<dbReference type="GO" id="GO:0036064">
    <property type="term" value="C:ciliary basal body"/>
    <property type="evidence" value="ECO:0007669"/>
    <property type="project" value="TreeGrafter"/>
</dbReference>
<feature type="region of interest" description="Disordered" evidence="2">
    <location>
        <begin position="416"/>
        <end position="437"/>
    </location>
</feature>
<name>A0A7R9D0I9_TIMCR</name>
<sequence length="617" mass="70537">MLLTTQFPNSVNPIPEGTPGDLAVKQDPRTLEFVDLIIEETLDMSPAEREHGSEDIKWPPEGKGKPCVCRKHLCCKMKYVQPERPKNFKPHRMYERPKEGLQGDTVYKICTSVPRRAYRGTQCTKCHILPHSKAAALKSRGIPHKAEHTLGPCGDFSGDTVHKMSYPGWPGVLPAQTIPPIQRSLLGEGPMQDVTTQRHDYRPKPFSRSEPFKPPGQIVTSDKPLDDLTTMLASYQPPRRVAQPVSFKPERYYKKPCDTIDDKTVHKMSYVPWPVKDKECMPWAEKQKYRHPCQPMDGNTVYNTSYLPTGGYSRRQPLKLRESPNLLGGTRKFDDSTVYKRSYFPVKDAYKHRPEAVKASDNIYISPSKMDPNTIHKMSYPGWPGVLPAQTIPPIQRSLLGEGPMQDITTQRHDYRPKPFSRIEPFKPPGQLVTSDKPLDDLTTMLASYQPPRRVSQPVSFKPERYYKKPCDTMDDKTVHKMSYVPWPVKDKECMPWADKQKYRHPCQPMDGNTVYNTSYLAPGQMTEDCVSSEICCCPQPEPAGCYCNFPAECFNSPDSTSRHLERTLCIESNQKEARELSWMGYAEKNNRNCAKFNKTGTRVSENRSFLERLSHQ</sequence>
<reference evidence="3" key="1">
    <citation type="submission" date="2020-11" db="EMBL/GenBank/DDBJ databases">
        <authorList>
            <person name="Tran Van P."/>
        </authorList>
    </citation>
    <scope>NUCLEOTIDE SEQUENCE</scope>
</reference>
<evidence type="ECO:0000313" key="3">
    <source>
        <dbReference type="EMBL" id="CAD7404892.1"/>
    </source>
</evidence>
<feature type="compositionally biased region" description="Polar residues" evidence="2">
    <location>
        <begin position="1"/>
        <end position="12"/>
    </location>
</feature>
<comment type="similarity">
    <text evidence="1">Belongs to the FAM154 family.</text>
</comment>